<reference evidence="2" key="1">
    <citation type="submission" date="2015-01" db="EMBL/GenBank/DDBJ databases">
        <authorList>
            <person name="Aksoy S."/>
            <person name="Warren W."/>
            <person name="Wilson R.K."/>
        </authorList>
    </citation>
    <scope>NUCLEOTIDE SEQUENCE [LARGE SCALE GENOMIC DNA]</scope>
    <source>
        <strain evidence="2">IAEA</strain>
    </source>
</reference>
<evidence type="ECO:0000313" key="1">
    <source>
        <dbReference type="EnsemblMetazoa" id="GPPI000228-PA"/>
    </source>
</evidence>
<accession>A0A1B0AKN4</accession>
<dbReference type="VEuPathDB" id="VectorBase:GPPI000228"/>
<dbReference type="AlphaFoldDB" id="A0A1B0AKN4"/>
<reference evidence="1" key="2">
    <citation type="submission" date="2020-05" db="UniProtKB">
        <authorList>
            <consortium name="EnsemblMetazoa"/>
        </authorList>
    </citation>
    <scope>IDENTIFICATION</scope>
    <source>
        <strain evidence="1">IAEA</strain>
    </source>
</reference>
<proteinExistence type="predicted"/>
<name>A0A1B0AKN4_9MUSC</name>
<keyword evidence="2" id="KW-1185">Reference proteome</keyword>
<dbReference type="EMBL" id="JXJN01026412">
    <property type="status" value="NOT_ANNOTATED_CDS"/>
    <property type="molecule type" value="Genomic_DNA"/>
</dbReference>
<organism evidence="1 2">
    <name type="scientific">Glossina palpalis gambiensis</name>
    <dbReference type="NCBI Taxonomy" id="67801"/>
    <lineage>
        <taxon>Eukaryota</taxon>
        <taxon>Metazoa</taxon>
        <taxon>Ecdysozoa</taxon>
        <taxon>Arthropoda</taxon>
        <taxon>Hexapoda</taxon>
        <taxon>Insecta</taxon>
        <taxon>Pterygota</taxon>
        <taxon>Neoptera</taxon>
        <taxon>Endopterygota</taxon>
        <taxon>Diptera</taxon>
        <taxon>Brachycera</taxon>
        <taxon>Muscomorpha</taxon>
        <taxon>Hippoboscoidea</taxon>
        <taxon>Glossinidae</taxon>
        <taxon>Glossina</taxon>
    </lineage>
</organism>
<dbReference type="EnsemblMetazoa" id="GPPI000228-RA">
    <property type="protein sequence ID" value="GPPI000228-PA"/>
    <property type="gene ID" value="GPPI000228"/>
</dbReference>
<sequence>MLDWAADFDLGLNNILEDMTNEQETSNLIANEELEMRESNLVEIYTQPYALRYFIYKHELRKTATTV</sequence>
<evidence type="ECO:0000313" key="2">
    <source>
        <dbReference type="Proteomes" id="UP000092460"/>
    </source>
</evidence>
<protein>
    <submittedName>
        <fullName evidence="1">Uncharacterized protein</fullName>
    </submittedName>
</protein>
<dbReference type="Proteomes" id="UP000092460">
    <property type="component" value="Unassembled WGS sequence"/>
</dbReference>